<proteinExistence type="predicted"/>
<organism evidence="1">
    <name type="scientific">Lotharella globosa</name>
    <dbReference type="NCBI Taxonomy" id="91324"/>
    <lineage>
        <taxon>Eukaryota</taxon>
        <taxon>Sar</taxon>
        <taxon>Rhizaria</taxon>
        <taxon>Cercozoa</taxon>
        <taxon>Chlorarachniophyceae</taxon>
        <taxon>Lotharella</taxon>
    </lineage>
</organism>
<accession>A0A7S3YGK5</accession>
<gene>
    <name evidence="1" type="ORF">LGLO00237_LOCUS4648</name>
</gene>
<protein>
    <submittedName>
        <fullName evidence="1">Uncharacterized protein</fullName>
    </submittedName>
</protein>
<evidence type="ECO:0000313" key="1">
    <source>
        <dbReference type="EMBL" id="CAE0651000.1"/>
    </source>
</evidence>
<name>A0A7S3YGK5_9EUKA</name>
<sequence length="118" mass="13392">MLKAALEKYALKQDVIDLKEINEILGLLLRDELELASEEALKPFLPLILHCDKVLSGEIPTQTSEHPNIDVRFLAEFYQHAGHLLWLSKHDNAKAKRWVQRSVALWGGPENLEDVAAN</sequence>
<dbReference type="AlphaFoldDB" id="A0A7S3YGK5"/>
<dbReference type="EMBL" id="HBIV01006371">
    <property type="protein sequence ID" value="CAE0651000.1"/>
    <property type="molecule type" value="Transcribed_RNA"/>
</dbReference>
<reference evidence="1" key="1">
    <citation type="submission" date="2021-01" db="EMBL/GenBank/DDBJ databases">
        <authorList>
            <person name="Corre E."/>
            <person name="Pelletier E."/>
            <person name="Niang G."/>
            <person name="Scheremetjew M."/>
            <person name="Finn R."/>
            <person name="Kale V."/>
            <person name="Holt S."/>
            <person name="Cochrane G."/>
            <person name="Meng A."/>
            <person name="Brown T."/>
            <person name="Cohen L."/>
        </authorList>
    </citation>
    <scope>NUCLEOTIDE SEQUENCE</scope>
    <source>
        <strain evidence="1">CCCM811</strain>
    </source>
</reference>